<dbReference type="Proteomes" id="UP001233999">
    <property type="component" value="Unassembled WGS sequence"/>
</dbReference>
<dbReference type="GO" id="GO:0016020">
    <property type="term" value="C:membrane"/>
    <property type="evidence" value="ECO:0007669"/>
    <property type="project" value="UniProtKB-SubCell"/>
</dbReference>
<evidence type="ECO:0000313" key="7">
    <source>
        <dbReference type="EMBL" id="KAJ9585732.1"/>
    </source>
</evidence>
<evidence type="ECO:0000256" key="1">
    <source>
        <dbReference type="ARBA" id="ARBA00004141"/>
    </source>
</evidence>
<evidence type="ECO:0000256" key="3">
    <source>
        <dbReference type="ARBA" id="ARBA00022692"/>
    </source>
</evidence>
<keyword evidence="3 6" id="KW-0812">Transmembrane</keyword>
<sequence>MAVSSGTSFVLSSILTVLLFSGMQMYRQWLASSQLHTILGGYLGSVLFILVLTAVGNLESTMFGKGFQTKLFPEIVLCLGIAMMASGMVHRVCTTTCLLFSLVALYYVNRISQQTHAAPVP</sequence>
<evidence type="ECO:0000256" key="5">
    <source>
        <dbReference type="ARBA" id="ARBA00023136"/>
    </source>
</evidence>
<reference evidence="7" key="1">
    <citation type="journal article" date="2023" name="IScience">
        <title>Live-bearing cockroach genome reveals convergent evolutionary mechanisms linked to viviparity in insects and beyond.</title>
        <authorList>
            <person name="Fouks B."/>
            <person name="Harrison M.C."/>
            <person name="Mikhailova A.A."/>
            <person name="Marchal E."/>
            <person name="English S."/>
            <person name="Carruthers M."/>
            <person name="Jennings E.C."/>
            <person name="Chiamaka E.L."/>
            <person name="Frigard R.A."/>
            <person name="Pippel M."/>
            <person name="Attardo G.M."/>
            <person name="Benoit J.B."/>
            <person name="Bornberg-Bauer E."/>
            <person name="Tobe S.S."/>
        </authorList>
    </citation>
    <scope>NUCLEOTIDE SEQUENCE</scope>
    <source>
        <strain evidence="7">Stay&amp;Tobe</strain>
    </source>
</reference>
<feature type="transmembrane region" description="Helical" evidence="6">
    <location>
        <begin position="6"/>
        <end position="23"/>
    </location>
</feature>
<name>A0AAD8EDF4_DIPPU</name>
<dbReference type="InterPro" id="IPR018614">
    <property type="entry name" value="KRTCAP2"/>
</dbReference>
<dbReference type="EMBL" id="JASPKZ010007251">
    <property type="protein sequence ID" value="KAJ9585732.1"/>
    <property type="molecule type" value="Genomic_DNA"/>
</dbReference>
<comment type="similarity">
    <text evidence="2">Belongs to the KRTCAP2 family.</text>
</comment>
<evidence type="ECO:0000256" key="2">
    <source>
        <dbReference type="ARBA" id="ARBA00007279"/>
    </source>
</evidence>
<dbReference type="AlphaFoldDB" id="A0AAD8EDF4"/>
<dbReference type="PANTHER" id="PTHR32001:SF1">
    <property type="entry name" value="KERATINOCYTE-ASSOCIATED PROTEIN 2"/>
    <property type="match status" value="1"/>
</dbReference>
<reference evidence="7" key="2">
    <citation type="submission" date="2023-05" db="EMBL/GenBank/DDBJ databases">
        <authorList>
            <person name="Fouks B."/>
        </authorList>
    </citation>
    <scope>NUCLEOTIDE SEQUENCE</scope>
    <source>
        <strain evidence="7">Stay&amp;Tobe</strain>
        <tissue evidence="7">Testes</tissue>
    </source>
</reference>
<keyword evidence="8" id="KW-1185">Reference proteome</keyword>
<keyword evidence="5 6" id="KW-0472">Membrane</keyword>
<feature type="transmembrane region" description="Helical" evidence="6">
    <location>
        <begin position="35"/>
        <end position="55"/>
    </location>
</feature>
<evidence type="ECO:0000256" key="4">
    <source>
        <dbReference type="ARBA" id="ARBA00022989"/>
    </source>
</evidence>
<evidence type="ECO:0000313" key="8">
    <source>
        <dbReference type="Proteomes" id="UP001233999"/>
    </source>
</evidence>
<feature type="transmembrane region" description="Helical" evidence="6">
    <location>
        <begin position="75"/>
        <end position="108"/>
    </location>
</feature>
<comment type="caution">
    <text evidence="7">The sequence shown here is derived from an EMBL/GenBank/DDBJ whole genome shotgun (WGS) entry which is preliminary data.</text>
</comment>
<gene>
    <name evidence="7" type="ORF">L9F63_002522</name>
</gene>
<comment type="subcellular location">
    <subcellularLocation>
        <location evidence="1">Membrane</location>
        <topology evidence="1">Multi-pass membrane protein</topology>
    </subcellularLocation>
</comment>
<keyword evidence="4 6" id="KW-1133">Transmembrane helix</keyword>
<evidence type="ECO:0000256" key="6">
    <source>
        <dbReference type="SAM" id="Phobius"/>
    </source>
</evidence>
<accession>A0AAD8EDF4</accession>
<dbReference type="PANTHER" id="PTHR32001">
    <property type="entry name" value="KERATINOCYTE-ASSOCIATED PROTEIN 2"/>
    <property type="match status" value="1"/>
</dbReference>
<evidence type="ECO:0008006" key="9">
    <source>
        <dbReference type="Google" id="ProtNLM"/>
    </source>
</evidence>
<protein>
    <recommendedName>
        <fullName evidence="9">Dolichyl-diphosphooligosaccharide--protein glycosyltransferase subunit KCP2</fullName>
    </recommendedName>
</protein>
<organism evidence="7 8">
    <name type="scientific">Diploptera punctata</name>
    <name type="common">Pacific beetle cockroach</name>
    <dbReference type="NCBI Taxonomy" id="6984"/>
    <lineage>
        <taxon>Eukaryota</taxon>
        <taxon>Metazoa</taxon>
        <taxon>Ecdysozoa</taxon>
        <taxon>Arthropoda</taxon>
        <taxon>Hexapoda</taxon>
        <taxon>Insecta</taxon>
        <taxon>Pterygota</taxon>
        <taxon>Neoptera</taxon>
        <taxon>Polyneoptera</taxon>
        <taxon>Dictyoptera</taxon>
        <taxon>Blattodea</taxon>
        <taxon>Blaberoidea</taxon>
        <taxon>Blaberidae</taxon>
        <taxon>Diplopterinae</taxon>
        <taxon>Diploptera</taxon>
    </lineage>
</organism>
<feature type="non-terminal residue" evidence="7">
    <location>
        <position position="1"/>
    </location>
</feature>
<proteinExistence type="inferred from homology"/>
<dbReference type="Pfam" id="PF09775">
    <property type="entry name" value="Keratin_assoc"/>
    <property type="match status" value="1"/>
</dbReference>